<dbReference type="Pfam" id="PF01022">
    <property type="entry name" value="HTH_5"/>
    <property type="match status" value="1"/>
</dbReference>
<evidence type="ECO:0000256" key="1">
    <source>
        <dbReference type="ARBA" id="ARBA00023015"/>
    </source>
</evidence>
<evidence type="ECO:0000259" key="4">
    <source>
        <dbReference type="PROSITE" id="PS50987"/>
    </source>
</evidence>
<evidence type="ECO:0000313" key="5">
    <source>
        <dbReference type="EMBL" id="MCC3145697.1"/>
    </source>
</evidence>
<gene>
    <name evidence="5" type="ORF">LJ207_10215</name>
</gene>
<name>A0AAW4X1M1_9FIRM</name>
<dbReference type="Gene3D" id="1.10.10.10">
    <property type="entry name" value="Winged helix-like DNA-binding domain superfamily/Winged helix DNA-binding domain"/>
    <property type="match status" value="1"/>
</dbReference>
<dbReference type="PANTHER" id="PTHR33154">
    <property type="entry name" value="TRANSCRIPTIONAL REGULATOR, ARSR FAMILY"/>
    <property type="match status" value="1"/>
</dbReference>
<dbReference type="PRINTS" id="PR00778">
    <property type="entry name" value="HTHARSR"/>
</dbReference>
<dbReference type="SMART" id="SM00418">
    <property type="entry name" value="HTH_ARSR"/>
    <property type="match status" value="1"/>
</dbReference>
<dbReference type="Proteomes" id="UP001199296">
    <property type="component" value="Unassembled WGS sequence"/>
</dbReference>
<proteinExistence type="predicted"/>
<dbReference type="NCBIfam" id="NF033788">
    <property type="entry name" value="HTH_metalloreg"/>
    <property type="match status" value="1"/>
</dbReference>
<evidence type="ECO:0000256" key="2">
    <source>
        <dbReference type="ARBA" id="ARBA00023125"/>
    </source>
</evidence>
<keyword evidence="1" id="KW-0805">Transcription regulation</keyword>
<accession>A0AAW4X1M1</accession>
<dbReference type="GO" id="GO:0003677">
    <property type="term" value="F:DNA binding"/>
    <property type="evidence" value="ECO:0007669"/>
    <property type="project" value="UniProtKB-KW"/>
</dbReference>
<comment type="caution">
    <text evidence="5">The sequence shown here is derived from an EMBL/GenBank/DDBJ whole genome shotgun (WGS) entry which is preliminary data.</text>
</comment>
<dbReference type="RefSeq" id="WP_229346398.1">
    <property type="nucleotide sequence ID" value="NZ_JAJFAT010000015.1"/>
</dbReference>
<keyword evidence="6" id="KW-1185">Reference proteome</keyword>
<dbReference type="InterPro" id="IPR011991">
    <property type="entry name" value="ArsR-like_HTH"/>
</dbReference>
<dbReference type="InterPro" id="IPR001845">
    <property type="entry name" value="HTH_ArsR_DNA-bd_dom"/>
</dbReference>
<dbReference type="InterPro" id="IPR036388">
    <property type="entry name" value="WH-like_DNA-bd_sf"/>
</dbReference>
<dbReference type="SUPFAM" id="SSF46785">
    <property type="entry name" value="Winged helix' DNA-binding domain"/>
    <property type="match status" value="1"/>
</dbReference>
<organism evidence="5 6">
    <name type="scientific">Halanaerobium polyolivorans</name>
    <dbReference type="NCBI Taxonomy" id="2886943"/>
    <lineage>
        <taxon>Bacteria</taxon>
        <taxon>Bacillati</taxon>
        <taxon>Bacillota</taxon>
        <taxon>Clostridia</taxon>
        <taxon>Halanaerobiales</taxon>
        <taxon>Halanaerobiaceae</taxon>
        <taxon>Halanaerobium</taxon>
    </lineage>
</organism>
<dbReference type="AlphaFoldDB" id="A0AAW4X1M1"/>
<keyword evidence="3" id="KW-0804">Transcription</keyword>
<dbReference type="EMBL" id="JAJFAT010000015">
    <property type="protein sequence ID" value="MCC3145697.1"/>
    <property type="molecule type" value="Genomic_DNA"/>
</dbReference>
<dbReference type="InterPro" id="IPR036390">
    <property type="entry name" value="WH_DNA-bd_sf"/>
</dbReference>
<feature type="domain" description="HTH arsR-type" evidence="4">
    <location>
        <begin position="8"/>
        <end position="103"/>
    </location>
</feature>
<dbReference type="InterPro" id="IPR051081">
    <property type="entry name" value="HTH_MetalResp_TranReg"/>
</dbReference>
<evidence type="ECO:0000313" key="6">
    <source>
        <dbReference type="Proteomes" id="UP001199296"/>
    </source>
</evidence>
<keyword evidence="2" id="KW-0238">DNA-binding</keyword>
<dbReference type="PANTHER" id="PTHR33154:SF15">
    <property type="entry name" value="REGULATORY PROTEIN ARSR"/>
    <property type="match status" value="1"/>
</dbReference>
<dbReference type="PROSITE" id="PS50987">
    <property type="entry name" value="HTH_ARSR_2"/>
    <property type="match status" value="1"/>
</dbReference>
<dbReference type="GO" id="GO:0003700">
    <property type="term" value="F:DNA-binding transcription factor activity"/>
    <property type="evidence" value="ECO:0007669"/>
    <property type="project" value="InterPro"/>
</dbReference>
<sequence length="103" mass="11801">MRDKKNISKEEKINNLAELAKALGHRHRIKIIKILAELPEKNKCMVSSIVEELPIAQSTVSQHLKVLKEAGWIEGSIDGPRVCYCLKEGVLDYFKKEFDRLLL</sequence>
<protein>
    <submittedName>
        <fullName evidence="5">Metalloregulator ArsR/SmtB family transcription factor</fullName>
    </submittedName>
</protein>
<reference evidence="5 6" key="1">
    <citation type="submission" date="2021-10" db="EMBL/GenBank/DDBJ databases">
        <authorList>
            <person name="Grouzdev D.S."/>
            <person name="Pantiukh K.S."/>
            <person name="Krutkina M.S."/>
        </authorList>
    </citation>
    <scope>NUCLEOTIDE SEQUENCE [LARGE SCALE GENOMIC DNA]</scope>
    <source>
        <strain evidence="5 6">Z-7514</strain>
    </source>
</reference>
<evidence type="ECO:0000256" key="3">
    <source>
        <dbReference type="ARBA" id="ARBA00023163"/>
    </source>
</evidence>
<dbReference type="CDD" id="cd00090">
    <property type="entry name" value="HTH_ARSR"/>
    <property type="match status" value="1"/>
</dbReference>